<dbReference type="Gene3D" id="3.40.50.410">
    <property type="entry name" value="von Willebrand factor, type A domain"/>
    <property type="match status" value="1"/>
</dbReference>
<dbReference type="InterPro" id="IPR036465">
    <property type="entry name" value="vWFA_dom_sf"/>
</dbReference>
<dbReference type="PANTHER" id="PTHR10579">
    <property type="entry name" value="CALCIUM-ACTIVATED CHLORIDE CHANNEL REGULATOR"/>
    <property type="match status" value="1"/>
</dbReference>
<evidence type="ECO:0000313" key="2">
    <source>
        <dbReference type="EMBL" id="MFD1647322.1"/>
    </source>
</evidence>
<gene>
    <name evidence="2" type="ORF">ACFSBL_16665</name>
</gene>
<dbReference type="SUPFAM" id="SSF53300">
    <property type="entry name" value="vWA-like"/>
    <property type="match status" value="1"/>
</dbReference>
<dbReference type="Pfam" id="PF00092">
    <property type="entry name" value="VWA"/>
    <property type="match status" value="1"/>
</dbReference>
<reference evidence="2 3" key="1">
    <citation type="journal article" date="2019" name="Int. J. Syst. Evol. Microbiol.">
        <title>The Global Catalogue of Microorganisms (GCM) 10K type strain sequencing project: providing services to taxonomists for standard genome sequencing and annotation.</title>
        <authorList>
            <consortium name="The Broad Institute Genomics Platform"/>
            <consortium name="The Broad Institute Genome Sequencing Center for Infectious Disease"/>
            <person name="Wu L."/>
            <person name="Ma J."/>
        </authorList>
    </citation>
    <scope>NUCLEOTIDE SEQUENCE [LARGE SCALE GENOMIC DNA]</scope>
    <source>
        <strain evidence="2 3">CGMCC 1.10390</strain>
    </source>
</reference>
<dbReference type="Pfam" id="PF23960">
    <property type="entry name" value="DUF7289"/>
    <property type="match status" value="1"/>
</dbReference>
<proteinExistence type="predicted"/>
<protein>
    <submittedName>
        <fullName evidence="2">VWA domain-containing protein</fullName>
    </submittedName>
</protein>
<evidence type="ECO:0000313" key="3">
    <source>
        <dbReference type="Proteomes" id="UP001597034"/>
    </source>
</evidence>
<evidence type="ECO:0000259" key="1">
    <source>
        <dbReference type="PROSITE" id="PS50234"/>
    </source>
</evidence>
<keyword evidence="3" id="KW-1185">Reference proteome</keyword>
<dbReference type="Proteomes" id="UP001597034">
    <property type="component" value="Unassembled WGS sequence"/>
</dbReference>
<dbReference type="InterPro" id="IPR002035">
    <property type="entry name" value="VWF_A"/>
</dbReference>
<dbReference type="CDD" id="cd00198">
    <property type="entry name" value="vWFA"/>
    <property type="match status" value="1"/>
</dbReference>
<dbReference type="PANTHER" id="PTHR10579:SF43">
    <property type="entry name" value="ZINC FINGER (C3HC4-TYPE RING FINGER) FAMILY PROTEIN"/>
    <property type="match status" value="1"/>
</dbReference>
<accession>A0ABD6DPS2</accession>
<organism evidence="2 3">
    <name type="scientific">Haloarchaeobius litoreus</name>
    <dbReference type="NCBI Taxonomy" id="755306"/>
    <lineage>
        <taxon>Archaea</taxon>
        <taxon>Methanobacteriati</taxon>
        <taxon>Methanobacteriota</taxon>
        <taxon>Stenosarchaea group</taxon>
        <taxon>Halobacteria</taxon>
        <taxon>Halobacteriales</taxon>
        <taxon>Halorubellaceae</taxon>
        <taxon>Haloarchaeobius</taxon>
    </lineage>
</organism>
<sequence length="933" mass="100514">MVLLFGIVIAGAAILFVSGTAVTETIQDNNEVESAEIAMSNVDSELGSLSMADSGTGRELDLGSMSANDAVINQTGQIRVSVNDRNACAATVPLTALEYHHDSGTTIVYESGAVWRADENGGVSQLSAPGVRYQEQTLQLNLVNLSGTVDDSTVDVQKNSTRSAAMSEAVRSQLFSGACGNPDSFRNLTLSVTSTYNEAWQRHLEAEFGQSQVSRTGPETVAVEIPRSMLPPEYDNRRNTVVDFEDGRLMTGQIVSEGTLGLAAAGLPSGDDVLAIDKGEGNTYQSSLTLLGAANANASTQAVEENTPGDPLVGWNNSTVTLTDGSTVELTHEEPIYEQQQQWNNWTEEVPTNETLEIVFVMDESGSMADGSKMEEAQAAAHDFIEVVETTTNGTEPRYSVVGYTSNAGCSNWYRDYHRGQYRYVCEAPSPANVVEHHPLNTDEAGAHDAIDGLEPQGNTPISQSIEEAANILQSQGNSSNEQFVVLLTDGQHNVDDDPNGYVRWPDEAAEQEIPDGVTLHSVGFGEPDDEILEATAQATTGGEYYPVSDSDDLSETFEEIAENVSTRTVYHNESYNETVLVGVEETTETVSVSNTSQFDVNFSTTRTLTEAEAENLSVGETVWVNGTGSLTIDENETVSMEFTVQRFDEASNSTYTTTVSRPVEFSYEDTLTGEVNDTVTLENRHLDTDTTYQHYLLHPQATLSVETDGSTTTLWDGRNLNNWTADGVSLDSFASEEFALVDGAETDFQPTFRECVANETTGGVVTIGGTDYQQTYCTAAGSTILGDGEKEVHIYGNDTQILANSSLAWQESVREMLDTPDGQYYRETPSGDLYTDLPCDNQAVVVVESTDNETQSDANNMVFLAEVGRCAEDVEMSYLVGVDVSVVSTTENSTRVVAGPPVASVDAGPLLSADASTRSTAVVRAPTRERAA</sequence>
<dbReference type="RefSeq" id="WP_256400619.1">
    <property type="nucleotide sequence ID" value="NZ_JBHUDO010000003.1"/>
</dbReference>
<dbReference type="PROSITE" id="PS50234">
    <property type="entry name" value="VWFA"/>
    <property type="match status" value="1"/>
</dbReference>
<dbReference type="EMBL" id="JBHUDO010000003">
    <property type="protein sequence ID" value="MFD1647322.1"/>
    <property type="molecule type" value="Genomic_DNA"/>
</dbReference>
<dbReference type="AlphaFoldDB" id="A0ABD6DPS2"/>
<dbReference type="InterPro" id="IPR051266">
    <property type="entry name" value="CLCR"/>
</dbReference>
<feature type="domain" description="VWFA" evidence="1">
    <location>
        <begin position="357"/>
        <end position="561"/>
    </location>
</feature>
<comment type="caution">
    <text evidence="2">The sequence shown here is derived from an EMBL/GenBank/DDBJ whole genome shotgun (WGS) entry which is preliminary data.</text>
</comment>
<dbReference type="SMART" id="SM00327">
    <property type="entry name" value="VWA"/>
    <property type="match status" value="1"/>
</dbReference>
<name>A0ABD6DPS2_9EURY</name>
<dbReference type="InterPro" id="IPR055713">
    <property type="entry name" value="DUF7289"/>
</dbReference>